<keyword evidence="5 7" id="KW-0547">Nucleotide-binding</keyword>
<dbReference type="Gene3D" id="3.90.190.20">
    <property type="entry name" value="Mur ligase, C-terminal domain"/>
    <property type="match status" value="1"/>
</dbReference>
<evidence type="ECO:0000313" key="12">
    <source>
        <dbReference type="Proteomes" id="UP000251800"/>
    </source>
</evidence>
<dbReference type="NCBIfam" id="TIGR01087">
    <property type="entry name" value="murD"/>
    <property type="match status" value="1"/>
</dbReference>
<dbReference type="PANTHER" id="PTHR43692:SF1">
    <property type="entry name" value="UDP-N-ACETYLMURAMOYLALANINE--D-GLUTAMATE LIGASE"/>
    <property type="match status" value="1"/>
</dbReference>
<feature type="domain" description="Mur ligase central" evidence="10">
    <location>
        <begin position="102"/>
        <end position="270"/>
    </location>
</feature>
<dbReference type="UniPathway" id="UPA00219"/>
<evidence type="ECO:0000313" key="11">
    <source>
        <dbReference type="EMBL" id="PWN56700.1"/>
    </source>
</evidence>
<sequence>MVVGLGVTGQSAVRYLLAEGARVRAADSRVDQVVHAPWQAQVDLRLGAFDVDALLDGVDAVLASPGLPYDEPLFEAARQRGLPVVGDIELFARACRHPIIGVTGSNGKSTVVTLLARLLEAAGRRVALGGNIGTPALDLLAQPADVVVLELSSFQLELTETLACEAACVLNLSADHMDRHGSMAHYAAVKAKIYRNARCAVVNLDDPHVVAMPTGDVRRSFSVSQAADWAIRQVDGVSTLFRQQRPWLSAAELRLVGAHNLANVAAALALLESIGVDPESVRPALLAFEGLPHRCQWVAEQAGVTWINDSKGTNVGATLAALGGVQAPIVLLAGGLAKGGDFRPWGAPLAAVGRAAVLYGEDAGLIRNHLDGVLPIHVEPDLAASVQRARVLAQPGDTVLLSPGCASQDQFRDYIERGEAFIRLVKDGEVACPA</sequence>
<dbReference type="Proteomes" id="UP000251800">
    <property type="component" value="Unassembled WGS sequence"/>
</dbReference>
<dbReference type="SUPFAM" id="SSF53623">
    <property type="entry name" value="MurD-like peptide ligases, catalytic domain"/>
    <property type="match status" value="1"/>
</dbReference>
<evidence type="ECO:0000256" key="7">
    <source>
        <dbReference type="HAMAP-Rule" id="MF_00639"/>
    </source>
</evidence>
<feature type="binding site" evidence="7">
    <location>
        <begin position="104"/>
        <end position="110"/>
    </location>
    <ligand>
        <name>ATP</name>
        <dbReference type="ChEBI" id="CHEBI:30616"/>
    </ligand>
</feature>
<dbReference type="EC" id="6.3.2.9" evidence="7 8"/>
<gene>
    <name evidence="7 11" type="primary">murD</name>
    <name evidence="11" type="ORF">DEH80_06950</name>
</gene>
<keyword evidence="4 7" id="KW-0436">Ligase</keyword>
<comment type="pathway">
    <text evidence="2 7 8">Cell wall biogenesis; peptidoglycan biosynthesis.</text>
</comment>
<keyword evidence="7 8" id="KW-0573">Peptidoglycan synthesis</keyword>
<dbReference type="OrthoDB" id="9809796at2"/>
<keyword evidence="7 8" id="KW-0133">Cell shape</keyword>
<proteinExistence type="inferred from homology"/>
<feature type="domain" description="Mur ligase C-terminal" evidence="9">
    <location>
        <begin position="293"/>
        <end position="403"/>
    </location>
</feature>
<keyword evidence="7 8" id="KW-0132">Cell division</keyword>
<keyword evidence="6 7" id="KW-0067">ATP-binding</keyword>
<evidence type="ECO:0000256" key="4">
    <source>
        <dbReference type="ARBA" id="ARBA00022598"/>
    </source>
</evidence>
<dbReference type="InterPro" id="IPR005762">
    <property type="entry name" value="MurD"/>
</dbReference>
<evidence type="ECO:0000256" key="1">
    <source>
        <dbReference type="ARBA" id="ARBA00004496"/>
    </source>
</evidence>
<dbReference type="EMBL" id="QEQK01000005">
    <property type="protein sequence ID" value="PWN56700.1"/>
    <property type="molecule type" value="Genomic_DNA"/>
</dbReference>
<dbReference type="InterPro" id="IPR013221">
    <property type="entry name" value="Mur_ligase_cen"/>
</dbReference>
<comment type="catalytic activity">
    <reaction evidence="7 8">
        <text>UDP-N-acetyl-alpha-D-muramoyl-L-alanine + D-glutamate + ATP = UDP-N-acetyl-alpha-D-muramoyl-L-alanyl-D-glutamate + ADP + phosphate + H(+)</text>
        <dbReference type="Rhea" id="RHEA:16429"/>
        <dbReference type="ChEBI" id="CHEBI:15378"/>
        <dbReference type="ChEBI" id="CHEBI:29986"/>
        <dbReference type="ChEBI" id="CHEBI:30616"/>
        <dbReference type="ChEBI" id="CHEBI:43474"/>
        <dbReference type="ChEBI" id="CHEBI:83898"/>
        <dbReference type="ChEBI" id="CHEBI:83900"/>
        <dbReference type="ChEBI" id="CHEBI:456216"/>
        <dbReference type="EC" id="6.3.2.9"/>
    </reaction>
</comment>
<keyword evidence="7 8" id="KW-0131">Cell cycle</keyword>
<dbReference type="GO" id="GO:0071555">
    <property type="term" value="P:cell wall organization"/>
    <property type="evidence" value="ECO:0007669"/>
    <property type="project" value="UniProtKB-KW"/>
</dbReference>
<dbReference type="GO" id="GO:0009252">
    <property type="term" value="P:peptidoglycan biosynthetic process"/>
    <property type="evidence" value="ECO:0007669"/>
    <property type="project" value="UniProtKB-UniRule"/>
</dbReference>
<evidence type="ECO:0000256" key="5">
    <source>
        <dbReference type="ARBA" id="ARBA00022741"/>
    </source>
</evidence>
<name>A0A363UMR5_9GAMM</name>
<dbReference type="PANTHER" id="PTHR43692">
    <property type="entry name" value="UDP-N-ACETYLMURAMOYLALANINE--D-GLUTAMATE LIGASE"/>
    <property type="match status" value="1"/>
</dbReference>
<dbReference type="AlphaFoldDB" id="A0A363UMR5"/>
<dbReference type="InterPro" id="IPR036615">
    <property type="entry name" value="Mur_ligase_C_dom_sf"/>
</dbReference>
<keyword evidence="7 8" id="KW-0961">Cell wall biogenesis/degradation</keyword>
<organism evidence="11 12">
    <name type="scientific">Abyssibacter profundi</name>
    <dbReference type="NCBI Taxonomy" id="2182787"/>
    <lineage>
        <taxon>Bacteria</taxon>
        <taxon>Pseudomonadati</taxon>
        <taxon>Pseudomonadota</taxon>
        <taxon>Gammaproteobacteria</taxon>
        <taxon>Chromatiales</taxon>
        <taxon>Oceanococcaceae</taxon>
        <taxon>Abyssibacter</taxon>
    </lineage>
</organism>
<accession>A0A363UMR5</accession>
<evidence type="ECO:0000259" key="9">
    <source>
        <dbReference type="Pfam" id="PF02875"/>
    </source>
</evidence>
<dbReference type="SUPFAM" id="SSF53244">
    <property type="entry name" value="MurD-like peptide ligases, peptide-binding domain"/>
    <property type="match status" value="1"/>
</dbReference>
<dbReference type="Pfam" id="PF02875">
    <property type="entry name" value="Mur_ligase_C"/>
    <property type="match status" value="1"/>
</dbReference>
<dbReference type="InterPro" id="IPR004101">
    <property type="entry name" value="Mur_ligase_C"/>
</dbReference>
<dbReference type="GO" id="GO:0008764">
    <property type="term" value="F:UDP-N-acetylmuramoylalanine-D-glutamate ligase activity"/>
    <property type="evidence" value="ECO:0007669"/>
    <property type="project" value="UniProtKB-UniRule"/>
</dbReference>
<evidence type="ECO:0000256" key="2">
    <source>
        <dbReference type="ARBA" id="ARBA00004752"/>
    </source>
</evidence>
<reference evidence="11 12" key="1">
    <citation type="submission" date="2018-05" db="EMBL/GenBank/DDBJ databases">
        <title>Abyssibacter profundi OUC007T gen. nov., sp. nov, a marine bacterium isolated from seawater of the Mariana Trench.</title>
        <authorList>
            <person name="Zhou S."/>
        </authorList>
    </citation>
    <scope>NUCLEOTIDE SEQUENCE [LARGE SCALE GENOMIC DNA]</scope>
    <source>
        <strain evidence="11 12">OUC007</strain>
    </source>
</reference>
<comment type="function">
    <text evidence="7 8">Cell wall formation. Catalyzes the addition of glutamate to the nucleotide precursor UDP-N-acetylmuramoyl-L-alanine (UMA).</text>
</comment>
<dbReference type="Pfam" id="PF08245">
    <property type="entry name" value="Mur_ligase_M"/>
    <property type="match status" value="1"/>
</dbReference>
<dbReference type="GO" id="GO:0008360">
    <property type="term" value="P:regulation of cell shape"/>
    <property type="evidence" value="ECO:0007669"/>
    <property type="project" value="UniProtKB-KW"/>
</dbReference>
<dbReference type="HAMAP" id="MF_00639">
    <property type="entry name" value="MurD"/>
    <property type="match status" value="1"/>
</dbReference>
<evidence type="ECO:0000256" key="6">
    <source>
        <dbReference type="ARBA" id="ARBA00022840"/>
    </source>
</evidence>
<comment type="subcellular location">
    <subcellularLocation>
        <location evidence="1 7 8">Cytoplasm</location>
    </subcellularLocation>
</comment>
<dbReference type="SUPFAM" id="SSF51984">
    <property type="entry name" value="MurCD N-terminal domain"/>
    <property type="match status" value="1"/>
</dbReference>
<protein>
    <recommendedName>
        <fullName evidence="7 8">UDP-N-acetylmuramoylalanine--D-glutamate ligase</fullName>
        <ecNumber evidence="7 8">6.3.2.9</ecNumber>
    </recommendedName>
    <alternativeName>
        <fullName evidence="7">D-glutamic acid-adding enzyme</fullName>
    </alternativeName>
    <alternativeName>
        <fullName evidence="7">UDP-N-acetylmuramoyl-L-alanyl-D-glutamate synthetase</fullName>
    </alternativeName>
</protein>
<comment type="caution">
    <text evidence="11">The sequence shown here is derived from an EMBL/GenBank/DDBJ whole genome shotgun (WGS) entry which is preliminary data.</text>
</comment>
<dbReference type="Gene3D" id="3.40.1190.10">
    <property type="entry name" value="Mur-like, catalytic domain"/>
    <property type="match status" value="1"/>
</dbReference>
<dbReference type="GO" id="GO:0005737">
    <property type="term" value="C:cytoplasm"/>
    <property type="evidence" value="ECO:0007669"/>
    <property type="project" value="UniProtKB-SubCell"/>
</dbReference>
<evidence type="ECO:0000256" key="3">
    <source>
        <dbReference type="ARBA" id="ARBA00022490"/>
    </source>
</evidence>
<evidence type="ECO:0000259" key="10">
    <source>
        <dbReference type="Pfam" id="PF08245"/>
    </source>
</evidence>
<comment type="similarity">
    <text evidence="7">Belongs to the MurCDEF family.</text>
</comment>
<keyword evidence="12" id="KW-1185">Reference proteome</keyword>
<dbReference type="Pfam" id="PF21799">
    <property type="entry name" value="MurD-like_N"/>
    <property type="match status" value="1"/>
</dbReference>
<keyword evidence="3 7" id="KW-0963">Cytoplasm</keyword>
<dbReference type="InterPro" id="IPR036565">
    <property type="entry name" value="Mur-like_cat_sf"/>
</dbReference>
<evidence type="ECO:0000256" key="8">
    <source>
        <dbReference type="RuleBase" id="RU003664"/>
    </source>
</evidence>
<dbReference type="Gene3D" id="3.40.50.720">
    <property type="entry name" value="NAD(P)-binding Rossmann-like Domain"/>
    <property type="match status" value="1"/>
</dbReference>
<dbReference type="GO" id="GO:0005524">
    <property type="term" value="F:ATP binding"/>
    <property type="evidence" value="ECO:0007669"/>
    <property type="project" value="UniProtKB-UniRule"/>
</dbReference>
<dbReference type="GO" id="GO:0051301">
    <property type="term" value="P:cell division"/>
    <property type="evidence" value="ECO:0007669"/>
    <property type="project" value="UniProtKB-KW"/>
</dbReference>